<reference evidence="1 2" key="1">
    <citation type="submission" date="2016-11" db="EMBL/GenBank/DDBJ databases">
        <title>The macronuclear genome of Stentor coeruleus: a giant cell with tiny introns.</title>
        <authorList>
            <person name="Slabodnick M."/>
            <person name="Ruby J.G."/>
            <person name="Reiff S.B."/>
            <person name="Swart E.C."/>
            <person name="Gosai S."/>
            <person name="Prabakaran S."/>
            <person name="Witkowska E."/>
            <person name="Larue G.E."/>
            <person name="Fisher S."/>
            <person name="Freeman R.M."/>
            <person name="Gunawardena J."/>
            <person name="Chu W."/>
            <person name="Stover N.A."/>
            <person name="Gregory B.D."/>
            <person name="Nowacki M."/>
            <person name="Derisi J."/>
            <person name="Roy S.W."/>
            <person name="Marshall W.F."/>
            <person name="Sood P."/>
        </authorList>
    </citation>
    <scope>NUCLEOTIDE SEQUENCE [LARGE SCALE GENOMIC DNA]</scope>
    <source>
        <strain evidence="1">WM001</strain>
    </source>
</reference>
<protein>
    <submittedName>
        <fullName evidence="1">Uncharacterized protein</fullName>
    </submittedName>
</protein>
<comment type="caution">
    <text evidence="1">The sequence shown here is derived from an EMBL/GenBank/DDBJ whole genome shotgun (WGS) entry which is preliminary data.</text>
</comment>
<evidence type="ECO:0000313" key="2">
    <source>
        <dbReference type="Proteomes" id="UP000187209"/>
    </source>
</evidence>
<evidence type="ECO:0000313" key="1">
    <source>
        <dbReference type="EMBL" id="OMJ72177.1"/>
    </source>
</evidence>
<gene>
    <name evidence="1" type="ORF">SteCoe_29444</name>
</gene>
<dbReference type="EMBL" id="MPUH01000923">
    <property type="protein sequence ID" value="OMJ72177.1"/>
    <property type="molecule type" value="Genomic_DNA"/>
</dbReference>
<sequence length="195" mass="22611">MEFIFEHDKLRMDEITRRINAKNNFTPLKPLRSTKFFTQQGKTNSQTKGNKHIQNKSCSKKSKTFIDTQSISHKLPNTFDNSSNRLFKETFSQKFSKQKILASAFPALDISVRFINKEKTKNKVFPEVRKSVNSIERKTRDLKNDSRINSQSLIAYIPSVAYVNEKDDMVEKGDKLNDSMPKIHIPSFKPAKKHV</sequence>
<dbReference type="AlphaFoldDB" id="A0A1R2B5Z4"/>
<organism evidence="1 2">
    <name type="scientific">Stentor coeruleus</name>
    <dbReference type="NCBI Taxonomy" id="5963"/>
    <lineage>
        <taxon>Eukaryota</taxon>
        <taxon>Sar</taxon>
        <taxon>Alveolata</taxon>
        <taxon>Ciliophora</taxon>
        <taxon>Postciliodesmatophora</taxon>
        <taxon>Heterotrichea</taxon>
        <taxon>Heterotrichida</taxon>
        <taxon>Stentoridae</taxon>
        <taxon>Stentor</taxon>
    </lineage>
</organism>
<name>A0A1R2B5Z4_9CILI</name>
<proteinExistence type="predicted"/>
<accession>A0A1R2B5Z4</accession>
<keyword evidence="2" id="KW-1185">Reference proteome</keyword>
<dbReference type="Proteomes" id="UP000187209">
    <property type="component" value="Unassembled WGS sequence"/>
</dbReference>